<feature type="region of interest" description="Disordered" evidence="7">
    <location>
        <begin position="313"/>
        <end position="398"/>
    </location>
</feature>
<evidence type="ECO:0000256" key="6">
    <source>
        <dbReference type="ARBA" id="ARBA00023242"/>
    </source>
</evidence>
<evidence type="ECO:0000313" key="9">
    <source>
        <dbReference type="EMBL" id="KOS12494.1"/>
    </source>
</evidence>
<keyword evidence="4" id="KW-0677">Repeat</keyword>
<sequence>MAPALHLPPPSQGASDELGLVSTSTVDGSTFPSGGVVYPPPDLRAIVDKTAEFVARNGVAFEAKIREQERMNPKFAFLQQGDAYHAYFRLQIRAATEKQMNPDATETKDAGAAAAVHAALQADRSQRARPAEPERPPPHEFSLEFPSTAAVDMEILKLTALFTARQGHGFATRLLAKESESHQFAFLQPRHPLFSYFNLLVEQYRRVMQPSQALLDQVHTYASHRRGPGAGGARMQLLPAMKKRAAWTKWDQDRREEEEAEEERRKATFDEIDWQDFVVVGVVEITSNDARADLPPPRSLHELQTMVHTQEKMAEMQAAEKAQAEARAQAEAALATAAAEAPAPEAEEEEPTTSSESVTPSSEPARPAISKPIPQGPIKIRQDYRRTARPTQTASQTTVCPVCGDSVLLSEMSEHVRIELLNPKFREERAKIEQRRQEQASVAAGADPSHFLKQFAGARTDIFGAREDEEAQARRDTKERELAREKERHVWDGHANSSKAAQEARARKQAVSTDEQLAQLRQKPTSTATPLGPHIPGKRAAADEGATTAPAATKRRTESPSTAHEGALYPEQEWLAMYPHPITLHVHVPDAPHMAPLCDGRVLELSGLPLTTTIGQIRDRILNEALQRSVSASKLKMWVHGKPATLRQSLAYWNLADGAHVEMSLAK</sequence>
<keyword evidence="6" id="KW-0539">Nucleus</keyword>
<dbReference type="Pfam" id="PF12230">
    <property type="entry name" value="PRP21_like_P"/>
    <property type="match status" value="1"/>
</dbReference>
<dbReference type="PANTHER" id="PTHR15316:SF1">
    <property type="entry name" value="SPLICING FACTOR 3A SUBUNIT 1"/>
    <property type="match status" value="1"/>
</dbReference>
<evidence type="ECO:0000256" key="4">
    <source>
        <dbReference type="ARBA" id="ARBA00022737"/>
    </source>
</evidence>
<evidence type="ECO:0000313" key="10">
    <source>
        <dbReference type="Proteomes" id="UP000037751"/>
    </source>
</evidence>
<organism evidence="9 10">
    <name type="scientific">Malassezia pachydermatis</name>
    <dbReference type="NCBI Taxonomy" id="77020"/>
    <lineage>
        <taxon>Eukaryota</taxon>
        <taxon>Fungi</taxon>
        <taxon>Dikarya</taxon>
        <taxon>Basidiomycota</taxon>
        <taxon>Ustilaginomycotina</taxon>
        <taxon>Malasseziomycetes</taxon>
        <taxon>Malasseziales</taxon>
        <taxon>Malasseziaceae</taxon>
        <taxon>Malassezia</taxon>
    </lineage>
</organism>
<feature type="compositionally biased region" description="Polar residues" evidence="7">
    <location>
        <begin position="389"/>
        <end position="398"/>
    </location>
</feature>
<dbReference type="Gene3D" id="1.10.10.790">
    <property type="entry name" value="Surp module"/>
    <property type="match status" value="2"/>
</dbReference>
<feature type="region of interest" description="Disordered" evidence="7">
    <location>
        <begin position="1"/>
        <end position="25"/>
    </location>
</feature>
<dbReference type="Proteomes" id="UP000037751">
    <property type="component" value="Unassembled WGS sequence"/>
</dbReference>
<evidence type="ECO:0000256" key="3">
    <source>
        <dbReference type="ARBA" id="ARBA00022728"/>
    </source>
</evidence>
<feature type="domain" description="SURP motif" evidence="8">
    <location>
        <begin position="46"/>
        <end position="88"/>
    </location>
</feature>
<dbReference type="FunFam" id="1.10.10.790:FF:000002">
    <property type="entry name" value="Splicing factor 3A subunit 1"/>
    <property type="match status" value="1"/>
</dbReference>
<dbReference type="OrthoDB" id="447637at2759"/>
<dbReference type="RefSeq" id="XP_017990126.1">
    <property type="nucleotide sequence ID" value="XM_018137315.1"/>
</dbReference>
<dbReference type="GeneID" id="28729191"/>
<dbReference type="GO" id="GO:0045292">
    <property type="term" value="P:mRNA cis splicing, via spliceosome"/>
    <property type="evidence" value="ECO:0007669"/>
    <property type="project" value="InterPro"/>
</dbReference>
<comment type="caution">
    <text evidence="9">The sequence shown here is derived from an EMBL/GenBank/DDBJ whole genome shotgun (WGS) entry which is preliminary data.</text>
</comment>
<dbReference type="PANTHER" id="PTHR15316">
    <property type="entry name" value="SPLICEOSOME ASSOCIATED PROTEIN 114/SWAP SPLICING FACTOR-RELATED"/>
    <property type="match status" value="1"/>
</dbReference>
<dbReference type="Pfam" id="PF01805">
    <property type="entry name" value="Surp"/>
    <property type="match status" value="2"/>
</dbReference>
<evidence type="ECO:0000256" key="5">
    <source>
        <dbReference type="ARBA" id="ARBA00023187"/>
    </source>
</evidence>
<dbReference type="SUPFAM" id="SSF109905">
    <property type="entry name" value="Surp module (SWAP domain)"/>
    <property type="match status" value="2"/>
</dbReference>
<dbReference type="InterPro" id="IPR045146">
    <property type="entry name" value="SF3A1"/>
</dbReference>
<dbReference type="InterPro" id="IPR035563">
    <property type="entry name" value="SF3As1_ubi"/>
</dbReference>
<dbReference type="GO" id="GO:0005686">
    <property type="term" value="C:U2 snRNP"/>
    <property type="evidence" value="ECO:0007669"/>
    <property type="project" value="TreeGrafter"/>
</dbReference>
<accession>A0A0M8MQW1</accession>
<dbReference type="PROSITE" id="PS50128">
    <property type="entry name" value="SURP"/>
    <property type="match status" value="2"/>
</dbReference>
<dbReference type="GO" id="GO:0071013">
    <property type="term" value="C:catalytic step 2 spliceosome"/>
    <property type="evidence" value="ECO:0007669"/>
    <property type="project" value="TreeGrafter"/>
</dbReference>
<feature type="compositionally biased region" description="Low complexity" evidence="7">
    <location>
        <begin position="352"/>
        <end position="365"/>
    </location>
</feature>
<keyword evidence="2" id="KW-0507">mRNA processing</keyword>
<feature type="compositionally biased region" description="Low complexity" evidence="7">
    <location>
        <begin position="110"/>
        <end position="122"/>
    </location>
</feature>
<evidence type="ECO:0000256" key="1">
    <source>
        <dbReference type="ARBA" id="ARBA00004123"/>
    </source>
</evidence>
<feature type="region of interest" description="Disordered" evidence="7">
    <location>
        <begin position="99"/>
        <end position="143"/>
    </location>
</feature>
<dbReference type="CDD" id="cd01800">
    <property type="entry name" value="Ubl_SF3a120"/>
    <property type="match status" value="1"/>
</dbReference>
<dbReference type="EMBL" id="LGAV01000011">
    <property type="protein sequence ID" value="KOS12494.1"/>
    <property type="molecule type" value="Genomic_DNA"/>
</dbReference>
<dbReference type="GO" id="GO:0000381">
    <property type="term" value="P:regulation of alternative mRNA splicing, via spliceosome"/>
    <property type="evidence" value="ECO:0007669"/>
    <property type="project" value="TreeGrafter"/>
</dbReference>
<keyword evidence="5" id="KW-0508">mRNA splicing</keyword>
<keyword evidence="10" id="KW-1185">Reference proteome</keyword>
<dbReference type="VEuPathDB" id="FungiDB:Malapachy_2829"/>
<feature type="compositionally biased region" description="Basic and acidic residues" evidence="7">
    <location>
        <begin position="471"/>
        <end position="492"/>
    </location>
</feature>
<dbReference type="GO" id="GO:0003723">
    <property type="term" value="F:RNA binding"/>
    <property type="evidence" value="ECO:0007669"/>
    <property type="project" value="InterPro"/>
</dbReference>
<feature type="region of interest" description="Disordered" evidence="7">
    <location>
        <begin position="466"/>
        <end position="564"/>
    </location>
</feature>
<dbReference type="AlphaFoldDB" id="A0A0M8MQW1"/>
<dbReference type="SMART" id="SM00648">
    <property type="entry name" value="SWAP"/>
    <property type="match status" value="2"/>
</dbReference>
<name>A0A0M8MQW1_9BASI</name>
<dbReference type="InterPro" id="IPR000061">
    <property type="entry name" value="Surp"/>
</dbReference>
<feature type="compositionally biased region" description="Basic and acidic residues" evidence="7">
    <location>
        <begin position="124"/>
        <end position="142"/>
    </location>
</feature>
<feature type="domain" description="SURP motif" evidence="8">
    <location>
        <begin position="155"/>
        <end position="197"/>
    </location>
</feature>
<dbReference type="InterPro" id="IPR035967">
    <property type="entry name" value="SWAP/Surp_sf"/>
</dbReference>
<evidence type="ECO:0000256" key="2">
    <source>
        <dbReference type="ARBA" id="ARBA00022664"/>
    </source>
</evidence>
<feature type="compositionally biased region" description="Low complexity" evidence="7">
    <location>
        <begin position="315"/>
        <end position="344"/>
    </location>
</feature>
<gene>
    <name evidence="9" type="ORF">Malapachy_2829</name>
</gene>
<protein>
    <submittedName>
        <fullName evidence="9">Pre-mrna splicing factor</fullName>
    </submittedName>
</protein>
<keyword evidence="3" id="KW-0747">Spliceosome</keyword>
<comment type="subcellular location">
    <subcellularLocation>
        <location evidence="1">Nucleus</location>
    </subcellularLocation>
</comment>
<proteinExistence type="predicted"/>
<feature type="compositionally biased region" description="Pro residues" evidence="7">
    <location>
        <begin position="1"/>
        <end position="11"/>
    </location>
</feature>
<dbReference type="InterPro" id="IPR022030">
    <property type="entry name" value="SF3A1_dom"/>
</dbReference>
<evidence type="ECO:0000259" key="8">
    <source>
        <dbReference type="PROSITE" id="PS50128"/>
    </source>
</evidence>
<feature type="compositionally biased region" description="Low complexity" evidence="7">
    <location>
        <begin position="543"/>
        <end position="552"/>
    </location>
</feature>
<evidence type="ECO:0000256" key="7">
    <source>
        <dbReference type="SAM" id="MobiDB-lite"/>
    </source>
</evidence>
<reference evidence="9 10" key="1">
    <citation type="submission" date="2015-07" db="EMBL/GenBank/DDBJ databases">
        <title>Draft Genome Sequence of Malassezia furfur CBS1878 and Malassezia pachydermatis CBS1879.</title>
        <authorList>
            <person name="Triana S."/>
            <person name="Ohm R."/>
            <person name="Gonzalez A."/>
            <person name="DeCock H."/>
            <person name="Restrepo S."/>
            <person name="Celis A."/>
        </authorList>
    </citation>
    <scope>NUCLEOTIDE SEQUENCE [LARGE SCALE GENOMIC DNA]</scope>
    <source>
        <strain evidence="9 10">CBS 1879</strain>
    </source>
</reference>
<dbReference type="GO" id="GO:0071004">
    <property type="term" value="C:U2-type prespliceosome"/>
    <property type="evidence" value="ECO:0007669"/>
    <property type="project" value="TreeGrafter"/>
</dbReference>
<dbReference type="Gene3D" id="3.10.20.90">
    <property type="entry name" value="Phosphatidylinositol 3-kinase Catalytic Subunit, Chain A, domain 1"/>
    <property type="match status" value="1"/>
</dbReference>
<dbReference type="STRING" id="77020.A0A0M8MQW1"/>